<dbReference type="AlphaFoldDB" id="A0A8J7Z570"/>
<sequence length="41" mass="4729">MKVKGLYGVQALMMNWNMSQQDIVLGFHPPFLRKLSEYAVS</sequence>
<organism evidence="1 2">
    <name type="scientific">Myxacorys almedinensis A</name>
    <dbReference type="NCBI Taxonomy" id="2690445"/>
    <lineage>
        <taxon>Bacteria</taxon>
        <taxon>Bacillati</taxon>
        <taxon>Cyanobacteriota</taxon>
        <taxon>Cyanophyceae</taxon>
        <taxon>Leptolyngbyales</taxon>
        <taxon>Leptolyngbyaceae</taxon>
        <taxon>Myxacorys</taxon>
        <taxon>Myxacorys almedinensis</taxon>
    </lineage>
</organism>
<accession>A0A8J7Z570</accession>
<dbReference type="Gene3D" id="3.30.310.110">
    <property type="entry name" value="XisI-like"/>
    <property type="match status" value="1"/>
</dbReference>
<name>A0A8J7Z570_9CYAN</name>
<proteinExistence type="predicted"/>
<protein>
    <submittedName>
        <fullName evidence="1">Uncharacterized protein</fullName>
    </submittedName>
</protein>
<dbReference type="InterPro" id="IPR035943">
    <property type="entry name" value="XisI-like_sf"/>
</dbReference>
<evidence type="ECO:0000313" key="1">
    <source>
        <dbReference type="EMBL" id="NDJ18056.1"/>
    </source>
</evidence>
<dbReference type="Proteomes" id="UP000646053">
    <property type="component" value="Unassembled WGS sequence"/>
</dbReference>
<dbReference type="Pfam" id="PF08869">
    <property type="entry name" value="XisI"/>
    <property type="match status" value="1"/>
</dbReference>
<dbReference type="EMBL" id="WVIE01000012">
    <property type="protein sequence ID" value="NDJ18056.1"/>
    <property type="molecule type" value="Genomic_DNA"/>
</dbReference>
<gene>
    <name evidence="1" type="ORF">GS601_12285</name>
</gene>
<comment type="caution">
    <text evidence="1">The sequence shown here is derived from an EMBL/GenBank/DDBJ whole genome shotgun (WGS) entry which is preliminary data.</text>
</comment>
<reference evidence="1" key="1">
    <citation type="submission" date="2019-12" db="EMBL/GenBank/DDBJ databases">
        <title>High-Quality draft genome sequences of three cyanobacteria isolated from the limestone walls of the Old Cathedral of Coimbra.</title>
        <authorList>
            <person name="Tiago I."/>
            <person name="Soares F."/>
            <person name="Portugal A."/>
        </authorList>
    </citation>
    <scope>NUCLEOTIDE SEQUENCE</scope>
    <source>
        <strain evidence="1">A</strain>
    </source>
</reference>
<keyword evidence="2" id="KW-1185">Reference proteome</keyword>
<evidence type="ECO:0000313" key="2">
    <source>
        <dbReference type="Proteomes" id="UP000646053"/>
    </source>
</evidence>
<dbReference type="SUPFAM" id="SSF143847">
    <property type="entry name" value="XisI-like"/>
    <property type="match status" value="1"/>
</dbReference>
<dbReference type="InterPro" id="IPR014968">
    <property type="entry name" value="XisI"/>
</dbReference>
<dbReference type="RefSeq" id="WP_162423569.1">
    <property type="nucleotide sequence ID" value="NZ_WVIE01000012.1"/>
</dbReference>